<dbReference type="AlphaFoldDB" id="X1MH46"/>
<reference evidence="2" key="1">
    <citation type="journal article" date="2014" name="Front. Microbiol.">
        <title>High frequency of phylogenetically diverse reductive dehalogenase-homologous genes in deep subseafloor sedimentary metagenomes.</title>
        <authorList>
            <person name="Kawai M."/>
            <person name="Futagami T."/>
            <person name="Toyoda A."/>
            <person name="Takaki Y."/>
            <person name="Nishi S."/>
            <person name="Hori S."/>
            <person name="Arai W."/>
            <person name="Tsubouchi T."/>
            <person name="Morono Y."/>
            <person name="Uchiyama I."/>
            <person name="Ito T."/>
            <person name="Fujiyama A."/>
            <person name="Inagaki F."/>
            <person name="Takami H."/>
        </authorList>
    </citation>
    <scope>NUCLEOTIDE SEQUENCE</scope>
    <source>
        <strain evidence="2">Expedition CK06-06</strain>
    </source>
</reference>
<gene>
    <name evidence="2" type="ORF">S06H3_09139</name>
</gene>
<evidence type="ECO:0000259" key="1">
    <source>
        <dbReference type="PROSITE" id="PS51658"/>
    </source>
</evidence>
<dbReference type="InterPro" id="IPR003729">
    <property type="entry name" value="Bi_nuclease_dom"/>
</dbReference>
<dbReference type="PROSITE" id="PS51658">
    <property type="entry name" value="BFN"/>
    <property type="match status" value="1"/>
</dbReference>
<dbReference type="Pfam" id="PF02577">
    <property type="entry name" value="BFN_dom"/>
    <property type="match status" value="1"/>
</dbReference>
<dbReference type="SUPFAM" id="SSF103256">
    <property type="entry name" value="Hypothetical protein TM0160"/>
    <property type="match status" value="1"/>
</dbReference>
<dbReference type="InterPro" id="IPR036104">
    <property type="entry name" value="BFN_sf"/>
</dbReference>
<evidence type="ECO:0000313" key="2">
    <source>
        <dbReference type="EMBL" id="GAI14015.1"/>
    </source>
</evidence>
<dbReference type="EMBL" id="BARV01003967">
    <property type="protein sequence ID" value="GAI14015.1"/>
    <property type="molecule type" value="Genomic_DNA"/>
</dbReference>
<dbReference type="Gene3D" id="3.10.690.10">
    <property type="entry name" value="Bifunctional nuclease domain"/>
    <property type="match status" value="1"/>
</dbReference>
<comment type="caution">
    <text evidence="2">The sequence shown here is derived from an EMBL/GenBank/DDBJ whole genome shotgun (WGS) entry which is preliminary data.</text>
</comment>
<accession>X1MH46</accession>
<protein>
    <recommendedName>
        <fullName evidence="1">BFN domain-containing protein</fullName>
    </recommendedName>
</protein>
<proteinExistence type="predicted"/>
<dbReference type="GO" id="GO:0004518">
    <property type="term" value="F:nuclease activity"/>
    <property type="evidence" value="ECO:0007669"/>
    <property type="project" value="InterPro"/>
</dbReference>
<organism evidence="2">
    <name type="scientific">marine sediment metagenome</name>
    <dbReference type="NCBI Taxonomy" id="412755"/>
    <lineage>
        <taxon>unclassified sequences</taxon>
        <taxon>metagenomes</taxon>
        <taxon>ecological metagenomes</taxon>
    </lineage>
</organism>
<sequence length="55" mass="6247">MRPSDAIAIAIRAKVPIFASKKVLDLASISIETVDDEIKRFRKFLETVRPEDFKA</sequence>
<feature type="domain" description="BFN" evidence="1">
    <location>
        <begin position="1"/>
        <end position="31"/>
    </location>
</feature>
<name>X1MH46_9ZZZZ</name>